<accession>A0A7K0C6A5</accession>
<evidence type="ECO:0000256" key="1">
    <source>
        <dbReference type="SAM" id="SignalP"/>
    </source>
</evidence>
<keyword evidence="3" id="KW-1185">Reference proteome</keyword>
<evidence type="ECO:0000313" key="2">
    <source>
        <dbReference type="EMBL" id="MQY08344.1"/>
    </source>
</evidence>
<sequence>MRKVRALAMSIVVAATAGTAVPAAAADRREDVTRPFDVTIGVGWRSKRFPQNAGTDVFVWQCLGIAGEEYRFAVYNFRTIASPPQEVYSKVYTCVPKKGGKPNMITEKVPLDRGVYMIEFSVFEGSDGVHLKGKGTYPKQTD</sequence>
<dbReference type="Proteomes" id="UP000487268">
    <property type="component" value="Unassembled WGS sequence"/>
</dbReference>
<protein>
    <recommendedName>
        <fullName evidence="4">Lipoprotein</fullName>
    </recommendedName>
</protein>
<name>A0A7K0C6A5_9ACTN</name>
<proteinExistence type="predicted"/>
<gene>
    <name evidence="2" type="ORF">ACRB68_64510</name>
</gene>
<organism evidence="2 3">
    <name type="scientific">Actinomadura macrotermitis</name>
    <dbReference type="NCBI Taxonomy" id="2585200"/>
    <lineage>
        <taxon>Bacteria</taxon>
        <taxon>Bacillati</taxon>
        <taxon>Actinomycetota</taxon>
        <taxon>Actinomycetes</taxon>
        <taxon>Streptosporangiales</taxon>
        <taxon>Thermomonosporaceae</taxon>
        <taxon>Actinomadura</taxon>
    </lineage>
</organism>
<comment type="caution">
    <text evidence="2">The sequence shown here is derived from an EMBL/GenBank/DDBJ whole genome shotgun (WGS) entry which is preliminary data.</text>
</comment>
<evidence type="ECO:0000313" key="3">
    <source>
        <dbReference type="Proteomes" id="UP000487268"/>
    </source>
</evidence>
<feature type="chain" id="PRO_5029712599" description="Lipoprotein" evidence="1">
    <location>
        <begin position="26"/>
        <end position="142"/>
    </location>
</feature>
<feature type="signal peptide" evidence="1">
    <location>
        <begin position="1"/>
        <end position="25"/>
    </location>
</feature>
<dbReference type="AlphaFoldDB" id="A0A7K0C6A5"/>
<dbReference type="EMBL" id="WEGH01000004">
    <property type="protein sequence ID" value="MQY08344.1"/>
    <property type="molecule type" value="Genomic_DNA"/>
</dbReference>
<keyword evidence="1" id="KW-0732">Signal</keyword>
<evidence type="ECO:0008006" key="4">
    <source>
        <dbReference type="Google" id="ProtNLM"/>
    </source>
</evidence>
<dbReference type="RefSeq" id="WP_153539065.1">
    <property type="nucleotide sequence ID" value="NZ_WEGH01000004.1"/>
</dbReference>
<reference evidence="2 3" key="1">
    <citation type="submission" date="2019-10" db="EMBL/GenBank/DDBJ databases">
        <title>Actinomadura rubteroloni sp. nov. and Actinomadura macrotermitis sp. nov., isolated from the gut of fungus growing-termite Macrotermes natalensis.</title>
        <authorList>
            <person name="Benndorf R."/>
            <person name="Martin K."/>
            <person name="Kuefner M."/>
            <person name="De Beer W."/>
            <person name="Kaster A.-K."/>
            <person name="Vollmers J."/>
            <person name="Poulsen M."/>
            <person name="Beemelmanns C."/>
        </authorList>
    </citation>
    <scope>NUCLEOTIDE SEQUENCE [LARGE SCALE GENOMIC DNA]</scope>
    <source>
        <strain evidence="2 3">RB68</strain>
    </source>
</reference>